<sequence length="83" mass="9658">MAVFIIMTKEYENEQKVVYKYGPDEKISGTIEYNKDSGMISQQELIVSEFYPDEFFFKRAGRGLARMAIKENGNFVERTTIES</sequence>
<gene>
    <name evidence="1" type="ORF">HCI99_15985</name>
</gene>
<dbReference type="AlphaFoldDB" id="A0A7X0XFK2"/>
<dbReference type="RefSeq" id="WP_185418317.1">
    <property type="nucleotide sequence ID" value="NZ_JAASTX010000031.1"/>
</dbReference>
<organism evidence="1 2">
    <name type="scientific">Listeria booriae</name>
    <dbReference type="NCBI Taxonomy" id="1552123"/>
    <lineage>
        <taxon>Bacteria</taxon>
        <taxon>Bacillati</taxon>
        <taxon>Bacillota</taxon>
        <taxon>Bacilli</taxon>
        <taxon>Bacillales</taxon>
        <taxon>Listeriaceae</taxon>
        <taxon>Listeria</taxon>
    </lineage>
</organism>
<accession>A0A7X0XFK2</accession>
<reference evidence="1 2" key="1">
    <citation type="submission" date="2020-03" db="EMBL/GenBank/DDBJ databases">
        <title>Soil Listeria distribution.</title>
        <authorList>
            <person name="Liao J."/>
            <person name="Wiedmann M."/>
        </authorList>
    </citation>
    <scope>NUCLEOTIDE SEQUENCE [LARGE SCALE GENOMIC DNA]</scope>
    <source>
        <strain evidence="1 2">FSL L7-1547</strain>
    </source>
</reference>
<proteinExistence type="predicted"/>
<dbReference type="EMBL" id="JAASTX010000031">
    <property type="protein sequence ID" value="MBC1493320.1"/>
    <property type="molecule type" value="Genomic_DNA"/>
</dbReference>
<evidence type="ECO:0000313" key="2">
    <source>
        <dbReference type="Proteomes" id="UP000533953"/>
    </source>
</evidence>
<comment type="caution">
    <text evidence="1">The sequence shown here is derived from an EMBL/GenBank/DDBJ whole genome shotgun (WGS) entry which is preliminary data.</text>
</comment>
<evidence type="ECO:0000313" key="1">
    <source>
        <dbReference type="EMBL" id="MBC1493320.1"/>
    </source>
</evidence>
<name>A0A7X0XFK2_9LIST</name>
<protein>
    <submittedName>
        <fullName evidence="1">Uncharacterized protein</fullName>
    </submittedName>
</protein>
<dbReference type="Proteomes" id="UP000533953">
    <property type="component" value="Unassembled WGS sequence"/>
</dbReference>